<dbReference type="AlphaFoldDB" id="A0A2T7NWJ1"/>
<evidence type="ECO:0000259" key="3">
    <source>
        <dbReference type="PROSITE" id="PS00022"/>
    </source>
</evidence>
<keyword evidence="2" id="KW-0812">Transmembrane</keyword>
<feature type="region of interest" description="Disordered" evidence="1">
    <location>
        <begin position="276"/>
        <end position="300"/>
    </location>
</feature>
<keyword evidence="5" id="KW-1185">Reference proteome</keyword>
<gene>
    <name evidence="4" type="ORF">C0Q70_13188</name>
</gene>
<evidence type="ECO:0000256" key="2">
    <source>
        <dbReference type="SAM" id="Phobius"/>
    </source>
</evidence>
<evidence type="ECO:0000313" key="4">
    <source>
        <dbReference type="EMBL" id="PVD25532.1"/>
    </source>
</evidence>
<dbReference type="SUPFAM" id="SSF57196">
    <property type="entry name" value="EGF/Laminin"/>
    <property type="match status" value="1"/>
</dbReference>
<name>A0A2T7NWJ1_POMCA</name>
<organism evidence="4 5">
    <name type="scientific">Pomacea canaliculata</name>
    <name type="common">Golden apple snail</name>
    <dbReference type="NCBI Taxonomy" id="400727"/>
    <lineage>
        <taxon>Eukaryota</taxon>
        <taxon>Metazoa</taxon>
        <taxon>Spiralia</taxon>
        <taxon>Lophotrochozoa</taxon>
        <taxon>Mollusca</taxon>
        <taxon>Gastropoda</taxon>
        <taxon>Caenogastropoda</taxon>
        <taxon>Architaenioglossa</taxon>
        <taxon>Ampullarioidea</taxon>
        <taxon>Ampullariidae</taxon>
        <taxon>Pomacea</taxon>
    </lineage>
</organism>
<comment type="caution">
    <text evidence="4">The sequence shown here is derived from an EMBL/GenBank/DDBJ whole genome shotgun (WGS) entry which is preliminary data.</text>
</comment>
<protein>
    <recommendedName>
        <fullName evidence="3">EGF-like domain-containing protein</fullName>
    </recommendedName>
</protein>
<feature type="compositionally biased region" description="Basic and acidic residues" evidence="1">
    <location>
        <begin position="284"/>
        <end position="293"/>
    </location>
</feature>
<evidence type="ECO:0000313" key="5">
    <source>
        <dbReference type="Proteomes" id="UP000245119"/>
    </source>
</evidence>
<dbReference type="InterPro" id="IPR000742">
    <property type="entry name" value="EGF"/>
</dbReference>
<feature type="domain" description="EGF-like" evidence="3">
    <location>
        <begin position="152"/>
        <end position="163"/>
    </location>
</feature>
<sequence>MDDETSTQFIYGKTRLMDTRMLLRRRRCCVRSDVHVETFVFCAPSPPGKYSNGLLCTQPLTSLTFAGEIQVPQHQCLLSTAHVSFIKPECIYMYVYVCVRQVTTVPHFPVETEDAANHIIQTIRAIVQLVTLGSIVKSNGGRCVRYGSVYICDCLSIYTGLRCERAVNSQDFKPNTTCAELLCPLFGVIGFGLTVIIAVCFVIVVKWKRRQRDLQLRSGAHDVSAYFESDTRVSTLTSVSDHPTAEHPYSVHYTRTDSQTSTCVIEHISLSECESNHLSPQQPHLHDNEESRLDGGLVNDGYDHVRDLPPSLPVCGDRSQQTRVFLRHVRTVDGVEGTKVATSASVSTASRSLFNFGIAEHSAAAANSQDFKPKTTCAELLCPLFGVIGFGLISDTRVSTLTSVSDHPTPEHPNSVRYTRTDSQTNTCVIEHISLSESETNVLSPQQPHLHDNEESRLDGGWVNDGYDHVRDLPPSYLSVVTDPMYIRDEGDSVQQLPSYDGVVAAVRPSPAPRDGNVTLRQNLTPGHPAVATSSSVLCKK</sequence>
<dbReference type="EMBL" id="PZQS01000008">
    <property type="protein sequence ID" value="PVD25532.1"/>
    <property type="molecule type" value="Genomic_DNA"/>
</dbReference>
<dbReference type="Gene3D" id="2.10.25.10">
    <property type="entry name" value="Laminin"/>
    <property type="match status" value="1"/>
</dbReference>
<proteinExistence type="predicted"/>
<keyword evidence="2" id="KW-1133">Transmembrane helix</keyword>
<reference evidence="4 5" key="1">
    <citation type="submission" date="2018-04" db="EMBL/GenBank/DDBJ databases">
        <title>The genome of golden apple snail Pomacea canaliculata provides insight into stress tolerance and invasive adaptation.</title>
        <authorList>
            <person name="Liu C."/>
            <person name="Liu B."/>
            <person name="Ren Y."/>
            <person name="Zhang Y."/>
            <person name="Wang H."/>
            <person name="Li S."/>
            <person name="Jiang F."/>
            <person name="Yin L."/>
            <person name="Zhang G."/>
            <person name="Qian W."/>
            <person name="Fan W."/>
        </authorList>
    </citation>
    <scope>NUCLEOTIDE SEQUENCE [LARGE SCALE GENOMIC DNA]</scope>
    <source>
        <strain evidence="4">SZHN2017</strain>
        <tissue evidence="4">Muscle</tissue>
    </source>
</reference>
<evidence type="ECO:0000256" key="1">
    <source>
        <dbReference type="SAM" id="MobiDB-lite"/>
    </source>
</evidence>
<dbReference type="Proteomes" id="UP000245119">
    <property type="component" value="Linkage Group LG8"/>
</dbReference>
<feature type="transmembrane region" description="Helical" evidence="2">
    <location>
        <begin position="185"/>
        <end position="207"/>
    </location>
</feature>
<accession>A0A2T7NWJ1</accession>
<dbReference type="PROSITE" id="PS00022">
    <property type="entry name" value="EGF_1"/>
    <property type="match status" value="1"/>
</dbReference>
<keyword evidence="2" id="KW-0472">Membrane</keyword>